<protein>
    <recommendedName>
        <fullName evidence="10">Elongation of very long chain fatty acids protein</fullName>
        <ecNumber evidence="10">2.3.1.199</ecNumber>
    </recommendedName>
    <alternativeName>
        <fullName evidence="10">Very-long-chain 3-oxoacyl-CoA synthase</fullName>
    </alternativeName>
</protein>
<dbReference type="AlphaFoldDB" id="A0A182HHG1"/>
<dbReference type="Pfam" id="PF01151">
    <property type="entry name" value="ELO"/>
    <property type="match status" value="1"/>
</dbReference>
<keyword evidence="6 10" id="KW-1133">Transmembrane helix</keyword>
<accession>A0A182HHG1</accession>
<keyword evidence="9 10" id="KW-0275">Fatty acid biosynthesis</keyword>
<dbReference type="EnsemblMetazoa" id="AARA000664-RA">
    <property type="protein sequence ID" value="AARA000664-PA"/>
    <property type="gene ID" value="AARA000664"/>
</dbReference>
<evidence type="ECO:0000256" key="2">
    <source>
        <dbReference type="ARBA" id="ARBA00022516"/>
    </source>
</evidence>
<dbReference type="EC" id="2.3.1.199" evidence="10"/>
<keyword evidence="12" id="KW-1185">Reference proteome</keyword>
<sequence length="332" mass="38961">MDVRDNFTDFTLASNYIMQLAIDEYQADRNWTRLIDRYWNLVEDLIGDPRAKQLPFMDNPLPTVGMVLTYLAWVLIIGPTYMRDRKPMQLTNTLFYYNLGQVLLSAYMFYEHLMAGWARGYSLTCQPVDYSDDQLSRRMFNLCYIYYLSKLSEFADTVFFVLRKKKSQISYLHLYHHSLTPIEAWILTKFLAGGNATLPNIINNFVHTLMYLYYMLSAMGPRYQKYLFWKQFLTELQIAQFVICIGHAINALLTDCAFPKFITFLLLCNASIFFVLFMNFYLENYRKQATAKAAQQEATALAASCQQEHQQQQQQQQQQVVSVESLPLKKQQ</sequence>
<dbReference type="GO" id="GO:0009922">
    <property type="term" value="F:fatty acid elongase activity"/>
    <property type="evidence" value="ECO:0007669"/>
    <property type="project" value="UniProtKB-EC"/>
</dbReference>
<dbReference type="VEuPathDB" id="VectorBase:AARA000664"/>
<evidence type="ECO:0000256" key="5">
    <source>
        <dbReference type="ARBA" id="ARBA00022832"/>
    </source>
</evidence>
<evidence type="ECO:0000256" key="6">
    <source>
        <dbReference type="ARBA" id="ARBA00022989"/>
    </source>
</evidence>
<dbReference type="GO" id="GO:0042761">
    <property type="term" value="P:very long-chain fatty acid biosynthetic process"/>
    <property type="evidence" value="ECO:0007669"/>
    <property type="project" value="TreeGrafter"/>
</dbReference>
<dbReference type="GeneID" id="120904630"/>
<organism evidence="11 12">
    <name type="scientific">Anopheles arabiensis</name>
    <name type="common">Mosquito</name>
    <dbReference type="NCBI Taxonomy" id="7173"/>
    <lineage>
        <taxon>Eukaryota</taxon>
        <taxon>Metazoa</taxon>
        <taxon>Ecdysozoa</taxon>
        <taxon>Arthropoda</taxon>
        <taxon>Hexapoda</taxon>
        <taxon>Insecta</taxon>
        <taxon>Pterygota</taxon>
        <taxon>Neoptera</taxon>
        <taxon>Endopterygota</taxon>
        <taxon>Diptera</taxon>
        <taxon>Nematocera</taxon>
        <taxon>Culicoidea</taxon>
        <taxon>Culicidae</taxon>
        <taxon>Anophelinae</taxon>
        <taxon>Anopheles</taxon>
    </lineage>
</organism>
<comment type="similarity">
    <text evidence="10">Belongs to the ELO family.</text>
</comment>
<name>A0A182HHG1_ANOAR</name>
<evidence type="ECO:0000256" key="4">
    <source>
        <dbReference type="ARBA" id="ARBA00022692"/>
    </source>
</evidence>
<keyword evidence="8 10" id="KW-0472">Membrane</keyword>
<dbReference type="GO" id="GO:0019367">
    <property type="term" value="P:fatty acid elongation, saturated fatty acid"/>
    <property type="evidence" value="ECO:0007669"/>
    <property type="project" value="TreeGrafter"/>
</dbReference>
<evidence type="ECO:0000256" key="10">
    <source>
        <dbReference type="RuleBase" id="RU361115"/>
    </source>
</evidence>
<evidence type="ECO:0000256" key="7">
    <source>
        <dbReference type="ARBA" id="ARBA00023098"/>
    </source>
</evidence>
<dbReference type="GO" id="GO:0034625">
    <property type="term" value="P:fatty acid elongation, monounsaturated fatty acid"/>
    <property type="evidence" value="ECO:0007669"/>
    <property type="project" value="TreeGrafter"/>
</dbReference>
<dbReference type="EMBL" id="APCN01002408">
    <property type="status" value="NOT_ANNOTATED_CDS"/>
    <property type="molecule type" value="Genomic_DNA"/>
</dbReference>
<dbReference type="GO" id="GO:0034626">
    <property type="term" value="P:fatty acid elongation, polyunsaturated fatty acid"/>
    <property type="evidence" value="ECO:0007669"/>
    <property type="project" value="TreeGrafter"/>
</dbReference>
<dbReference type="PANTHER" id="PTHR11157:SF22">
    <property type="entry name" value="ELONGATION OF VERY LONG CHAIN FATTY ACIDS PROTEIN"/>
    <property type="match status" value="1"/>
</dbReference>
<feature type="transmembrane region" description="Helical" evidence="10">
    <location>
        <begin position="261"/>
        <end position="282"/>
    </location>
</feature>
<feature type="transmembrane region" description="Helical" evidence="10">
    <location>
        <begin position="228"/>
        <end position="249"/>
    </location>
</feature>
<dbReference type="InterPro" id="IPR002076">
    <property type="entry name" value="ELO_fam"/>
</dbReference>
<dbReference type="Proteomes" id="UP000075840">
    <property type="component" value="Unassembled WGS sequence"/>
</dbReference>
<reference evidence="11" key="1">
    <citation type="submission" date="2022-08" db="UniProtKB">
        <authorList>
            <consortium name="EnsemblMetazoa"/>
        </authorList>
    </citation>
    <scope>IDENTIFICATION</scope>
    <source>
        <strain evidence="11">Dongola</strain>
    </source>
</reference>
<keyword evidence="5 10" id="KW-0276">Fatty acid metabolism</keyword>
<evidence type="ECO:0000256" key="3">
    <source>
        <dbReference type="ARBA" id="ARBA00022679"/>
    </source>
</evidence>
<evidence type="ECO:0000256" key="9">
    <source>
        <dbReference type="ARBA" id="ARBA00023160"/>
    </source>
</evidence>
<evidence type="ECO:0000256" key="8">
    <source>
        <dbReference type="ARBA" id="ARBA00023136"/>
    </source>
</evidence>
<comment type="subcellular location">
    <subcellularLocation>
        <location evidence="1">Membrane</location>
        <topology evidence="1">Multi-pass membrane protein</topology>
    </subcellularLocation>
</comment>
<evidence type="ECO:0000256" key="1">
    <source>
        <dbReference type="ARBA" id="ARBA00004141"/>
    </source>
</evidence>
<dbReference type="KEGG" id="aara:120904630"/>
<feature type="transmembrane region" description="Helical" evidence="10">
    <location>
        <begin position="64"/>
        <end position="82"/>
    </location>
</feature>
<evidence type="ECO:0000313" key="11">
    <source>
        <dbReference type="EnsemblMetazoa" id="AARA000664-PA"/>
    </source>
</evidence>
<dbReference type="PANTHER" id="PTHR11157">
    <property type="entry name" value="FATTY ACID ACYL TRANSFERASE-RELATED"/>
    <property type="match status" value="1"/>
</dbReference>
<keyword evidence="7 10" id="KW-0443">Lipid metabolism</keyword>
<proteinExistence type="inferred from homology"/>
<comment type="caution">
    <text evidence="10">Lacks conserved residue(s) required for the propagation of feature annotation.</text>
</comment>
<keyword evidence="2 10" id="KW-0444">Lipid biosynthesis</keyword>
<keyword evidence="4 10" id="KW-0812">Transmembrane</keyword>
<keyword evidence="3 10" id="KW-0808">Transferase</keyword>
<dbReference type="VEuPathDB" id="VectorBase:AARA21_014133"/>
<dbReference type="GO" id="GO:0030148">
    <property type="term" value="P:sphingolipid biosynthetic process"/>
    <property type="evidence" value="ECO:0007669"/>
    <property type="project" value="TreeGrafter"/>
</dbReference>
<feature type="transmembrane region" description="Helical" evidence="10">
    <location>
        <begin position="94"/>
        <end position="110"/>
    </location>
</feature>
<evidence type="ECO:0000313" key="12">
    <source>
        <dbReference type="Proteomes" id="UP000075840"/>
    </source>
</evidence>
<dbReference type="GO" id="GO:0005789">
    <property type="term" value="C:endoplasmic reticulum membrane"/>
    <property type="evidence" value="ECO:0007669"/>
    <property type="project" value="TreeGrafter"/>
</dbReference>
<dbReference type="RefSeq" id="XP_040170730.1">
    <property type="nucleotide sequence ID" value="XM_040314796.1"/>
</dbReference>
<comment type="catalytic activity">
    <reaction evidence="10">
        <text>a very-long-chain acyl-CoA + malonyl-CoA + H(+) = a very-long-chain 3-oxoacyl-CoA + CO2 + CoA</text>
        <dbReference type="Rhea" id="RHEA:32727"/>
        <dbReference type="ChEBI" id="CHEBI:15378"/>
        <dbReference type="ChEBI" id="CHEBI:16526"/>
        <dbReference type="ChEBI" id="CHEBI:57287"/>
        <dbReference type="ChEBI" id="CHEBI:57384"/>
        <dbReference type="ChEBI" id="CHEBI:90725"/>
        <dbReference type="ChEBI" id="CHEBI:90736"/>
        <dbReference type="EC" id="2.3.1.199"/>
    </reaction>
</comment>